<dbReference type="EMBL" id="BKCM01000006">
    <property type="protein sequence ID" value="GER00816.1"/>
    <property type="molecule type" value="Genomic_DNA"/>
</dbReference>
<dbReference type="PROSITE" id="PS00631">
    <property type="entry name" value="CYTOSOL_AP"/>
    <property type="match status" value="1"/>
</dbReference>
<reference evidence="9 10" key="1">
    <citation type="submission" date="2019-09" db="EMBL/GenBank/DDBJ databases">
        <title>NBRP : Genome information of microbial organism related human and environment.</title>
        <authorList>
            <person name="Hattori M."/>
            <person name="Oshima K."/>
            <person name="Inaba H."/>
            <person name="Suda W."/>
            <person name="Sakamoto M."/>
            <person name="Iino T."/>
            <person name="Kitahara M."/>
            <person name="Oshida Y."/>
            <person name="Iida T."/>
            <person name="Kudo T."/>
            <person name="Itoh T."/>
            <person name="Ohkuma M."/>
        </authorList>
    </citation>
    <scope>NUCLEOTIDE SEQUENCE [LARGE SCALE GENOMIC DNA]</scope>
    <source>
        <strain evidence="7 9">Hi-2</strain>
        <strain evidence="8 10">Mie-1</strain>
    </source>
</reference>
<dbReference type="CDD" id="cd00433">
    <property type="entry name" value="Peptidase_M17"/>
    <property type="match status" value="1"/>
</dbReference>
<accession>A0A5A7MRT4</accession>
<dbReference type="InterPro" id="IPR011356">
    <property type="entry name" value="Leucine_aapep/pepB"/>
</dbReference>
<dbReference type="GO" id="GO:0005737">
    <property type="term" value="C:cytoplasm"/>
    <property type="evidence" value="ECO:0007669"/>
    <property type="project" value="InterPro"/>
</dbReference>
<proteinExistence type="inferred from homology"/>
<evidence type="ECO:0000313" key="8">
    <source>
        <dbReference type="EMBL" id="GER00816.1"/>
    </source>
</evidence>
<evidence type="ECO:0000256" key="1">
    <source>
        <dbReference type="ARBA" id="ARBA00009528"/>
    </source>
</evidence>
<sequence length="476" mass="51171">MTFDPNSFLETNDHEQAIPVLALSVAAHAQWRKTAPADVQHWEDLQGFEAKKGAVMFVPPTAQSGAAIVLGLGENGDVNAPDPWGWAALADRLPPGIYRLPEGMPGKAQEMAALGWALAQYRFRRYLKHSDQEAQTPDKPKRLLLSNKGAKERAAREAAAVALVRDLVNTPANDMLPSDLERESRTLADRFSATVTVTTGDALLDANFPAIHAVGRASADAPRLIDLRWGREDAPKLTLVGKGVCFDSGGLDIKPANGMRLMKKDMGGAAHVLGLAHRIMSDKLDVRLRVLIPAVENAISGTAFRPGDIIKTRKGLSVEIGNTDAEGRLVLGDALTLACEETPDLLLDFATLTGAARVALGPDLPAFFTAHHDLADHFAKAAANTGDPLWRLPLWEAYLDYLDSSVADIANAGDSPFGGAITAALYLSRFITPEVTWAHFDVYAWNQKPRPGRPAGGEAMALRAAFSVIQDRFGAS</sequence>
<dbReference type="InterPro" id="IPR043472">
    <property type="entry name" value="Macro_dom-like"/>
</dbReference>
<dbReference type="Gene3D" id="3.40.220.10">
    <property type="entry name" value="Leucine Aminopeptidase, subunit E, domain 1"/>
    <property type="match status" value="1"/>
</dbReference>
<dbReference type="Pfam" id="PF21337">
    <property type="entry name" value="Peptidase_M17_N_1"/>
    <property type="match status" value="1"/>
</dbReference>
<evidence type="ECO:0000256" key="2">
    <source>
        <dbReference type="ARBA" id="ARBA00022438"/>
    </source>
</evidence>
<comment type="caution">
    <text evidence="7">The sequence shown here is derived from an EMBL/GenBank/DDBJ whole genome shotgun (WGS) entry which is preliminary data.</text>
</comment>
<dbReference type="PANTHER" id="PTHR11963:SF20">
    <property type="entry name" value="PEPTIDASE B"/>
    <property type="match status" value="1"/>
</dbReference>
<evidence type="ECO:0000313" key="7">
    <source>
        <dbReference type="EMBL" id="GEQ98670.1"/>
    </source>
</evidence>
<dbReference type="Proteomes" id="UP000322084">
    <property type="component" value="Unassembled WGS sequence"/>
</dbReference>
<organism evidence="7 9">
    <name type="scientific">Iodidimonas gelatinilytica</name>
    <dbReference type="NCBI Taxonomy" id="1236966"/>
    <lineage>
        <taxon>Bacteria</taxon>
        <taxon>Pseudomonadati</taxon>
        <taxon>Pseudomonadota</taxon>
        <taxon>Alphaproteobacteria</taxon>
        <taxon>Iodidimonadales</taxon>
        <taxon>Iodidimonadaceae</taxon>
        <taxon>Iodidimonas</taxon>
    </lineage>
</organism>
<comment type="similarity">
    <text evidence="1">Belongs to the peptidase M17 family.</text>
</comment>
<feature type="domain" description="Cytosol aminopeptidase" evidence="6">
    <location>
        <begin position="322"/>
        <end position="329"/>
    </location>
</feature>
<dbReference type="Proteomes" id="UP000325187">
    <property type="component" value="Unassembled WGS sequence"/>
</dbReference>
<keyword evidence="4" id="KW-0378">Hydrolase</keyword>
<keyword evidence="5" id="KW-0464">Manganese</keyword>
<evidence type="ECO:0000313" key="10">
    <source>
        <dbReference type="Proteomes" id="UP000325187"/>
    </source>
</evidence>
<dbReference type="PANTHER" id="PTHR11963">
    <property type="entry name" value="LEUCINE AMINOPEPTIDASE-RELATED"/>
    <property type="match status" value="1"/>
</dbReference>
<evidence type="ECO:0000313" key="9">
    <source>
        <dbReference type="Proteomes" id="UP000322084"/>
    </source>
</evidence>
<dbReference type="InterPro" id="IPR048816">
    <property type="entry name" value="Peptidase_M17_N_1"/>
</dbReference>
<keyword evidence="10" id="KW-1185">Reference proteome</keyword>
<evidence type="ECO:0000256" key="4">
    <source>
        <dbReference type="ARBA" id="ARBA00022801"/>
    </source>
</evidence>
<dbReference type="GO" id="GO:0006508">
    <property type="term" value="P:proteolysis"/>
    <property type="evidence" value="ECO:0007669"/>
    <property type="project" value="UniProtKB-KW"/>
</dbReference>
<protein>
    <submittedName>
        <fullName evidence="7">Leucyl aminopeptidase</fullName>
    </submittedName>
</protein>
<dbReference type="EMBL" id="BKCL01000008">
    <property type="protein sequence ID" value="GEQ98670.1"/>
    <property type="molecule type" value="Genomic_DNA"/>
</dbReference>
<accession>A0A5A7N187</accession>
<evidence type="ECO:0000256" key="5">
    <source>
        <dbReference type="ARBA" id="ARBA00023211"/>
    </source>
</evidence>
<name>A0A5A7MRT4_9PROT</name>
<evidence type="ECO:0000259" key="6">
    <source>
        <dbReference type="PROSITE" id="PS00631"/>
    </source>
</evidence>
<dbReference type="GO" id="GO:0070006">
    <property type="term" value="F:metalloaminopeptidase activity"/>
    <property type="evidence" value="ECO:0007669"/>
    <property type="project" value="InterPro"/>
</dbReference>
<keyword evidence="2 7" id="KW-0031">Aminopeptidase</keyword>
<dbReference type="Gene3D" id="3.40.630.10">
    <property type="entry name" value="Zn peptidases"/>
    <property type="match status" value="1"/>
</dbReference>
<keyword evidence="3" id="KW-0645">Protease</keyword>
<dbReference type="Pfam" id="PF00883">
    <property type="entry name" value="Peptidase_M17"/>
    <property type="match status" value="1"/>
</dbReference>
<evidence type="ECO:0000256" key="3">
    <source>
        <dbReference type="ARBA" id="ARBA00022670"/>
    </source>
</evidence>
<dbReference type="PRINTS" id="PR00481">
    <property type="entry name" value="LAMNOPPTDASE"/>
</dbReference>
<gene>
    <name evidence="7" type="ORF">JCM17844_23070</name>
    <name evidence="8" type="ORF">JCM17845_14390</name>
</gene>
<dbReference type="InterPro" id="IPR000819">
    <property type="entry name" value="Peptidase_M17_C"/>
</dbReference>
<dbReference type="GO" id="GO:0030145">
    <property type="term" value="F:manganese ion binding"/>
    <property type="evidence" value="ECO:0007669"/>
    <property type="project" value="InterPro"/>
</dbReference>
<dbReference type="SUPFAM" id="SSF53187">
    <property type="entry name" value="Zn-dependent exopeptidases"/>
    <property type="match status" value="1"/>
</dbReference>
<dbReference type="AlphaFoldDB" id="A0A5A7MRT4"/>